<proteinExistence type="predicted"/>
<name>G0V2G8_TRYCI</name>
<dbReference type="EMBL" id="HE575324">
    <property type="protein sequence ID" value="CCC95840.1"/>
    <property type="molecule type" value="Genomic_DNA"/>
</dbReference>
<sequence length="528" mass="55330">MTDLGSVATVDSSRRVRTGFPSNPPIFAAGVRKFISRPLSHSVDAICSVELPCGSVVLAAGGCVVSAELVSSLMHPYKQSGAPQSSFPHSEPTAATGDSSSEMPTLIASSGLITCMDITLLPGGATALCAMGTSSGSLCLFVVESRPTGGTPALCKVSETPLCEYTDGLISAEDIVVDVCIGLDPAGRPEFVSAATSNVVVVIDTQYFDDSLKANATEAVSRVVVRPPPHSAYTTERPFSETFYASFSATEVVRVVAPQRHHASFAVDVALLIVFDNGDLRYVTRHVVGGSLQILTEHHRQRQLRHSKIGLDMVLRDNEFSSNASRGPLALPHVLYAYSLSAVSHNVCTTAAGPNAAAHKVVNSAALFFDAATEQMRLVVSGTETHLTEHHGQQAYGTVGWWALTGGVVLPRGTLEQQHLPVWGYDMPVSSKLLRERQGLASVAVTDAGTALFVSGNELYACTLAEVTPVAAISACNKEGGACTTLRQVHSCGSVICGVAHTDVRVDGVSAVVVGFGTSLAVLQLGKV</sequence>
<evidence type="ECO:0000313" key="2">
    <source>
        <dbReference type="EMBL" id="CCC95840.1"/>
    </source>
</evidence>
<feature type="region of interest" description="Disordered" evidence="1">
    <location>
        <begin position="81"/>
        <end position="102"/>
    </location>
</feature>
<reference evidence="2" key="1">
    <citation type="journal article" date="2012" name="Proc. Natl. Acad. Sci. U.S.A.">
        <title>Antigenic diversity is generated by distinct evolutionary mechanisms in African trypanosome species.</title>
        <authorList>
            <person name="Jackson A.P."/>
            <person name="Berry A."/>
            <person name="Aslett M."/>
            <person name="Allison H.C."/>
            <person name="Burton P."/>
            <person name="Vavrova-Anderson J."/>
            <person name="Brown R."/>
            <person name="Browne H."/>
            <person name="Corton N."/>
            <person name="Hauser H."/>
            <person name="Gamble J."/>
            <person name="Gilderthorp R."/>
            <person name="Marcello L."/>
            <person name="McQuillan J."/>
            <person name="Otto T.D."/>
            <person name="Quail M.A."/>
            <person name="Sanders M.J."/>
            <person name="van Tonder A."/>
            <person name="Ginger M.L."/>
            <person name="Field M.C."/>
            <person name="Barry J.D."/>
            <person name="Hertz-Fowler C."/>
            <person name="Berriman M."/>
        </authorList>
    </citation>
    <scope>NUCLEOTIDE SEQUENCE</scope>
    <source>
        <strain evidence="2">IL3000</strain>
    </source>
</reference>
<dbReference type="AlphaFoldDB" id="G0V2G8"/>
<protein>
    <submittedName>
        <fullName evidence="2">Uncharacterized protein TCIL3000_11_13460</fullName>
    </submittedName>
</protein>
<organism evidence="2">
    <name type="scientific">Trypanosoma congolense (strain IL3000)</name>
    <dbReference type="NCBI Taxonomy" id="1068625"/>
    <lineage>
        <taxon>Eukaryota</taxon>
        <taxon>Discoba</taxon>
        <taxon>Euglenozoa</taxon>
        <taxon>Kinetoplastea</taxon>
        <taxon>Metakinetoplastina</taxon>
        <taxon>Trypanosomatida</taxon>
        <taxon>Trypanosomatidae</taxon>
        <taxon>Trypanosoma</taxon>
        <taxon>Nannomonas</taxon>
    </lineage>
</organism>
<accession>G0V2G8</accession>
<dbReference type="VEuPathDB" id="TriTrypDB:TcIL3000.11.13460"/>
<evidence type="ECO:0000256" key="1">
    <source>
        <dbReference type="SAM" id="MobiDB-lite"/>
    </source>
</evidence>
<gene>
    <name evidence="2" type="ORF">TCIL3000_11_13460</name>
</gene>